<dbReference type="Pfam" id="PF14549">
    <property type="entry name" value="P22_Cro"/>
    <property type="match status" value="1"/>
</dbReference>
<dbReference type="GO" id="GO:0003677">
    <property type="term" value="F:DNA binding"/>
    <property type="evidence" value="ECO:0007669"/>
    <property type="project" value="InterPro"/>
</dbReference>
<dbReference type="AlphaFoldDB" id="A0A1V8P4M3"/>
<accession>A0A1V8P4M3</accession>
<reference evidence="1 2" key="1">
    <citation type="submission" date="2017-03" db="EMBL/GenBank/DDBJ databases">
        <authorList>
            <person name="Afonso C.L."/>
            <person name="Miller P.J."/>
            <person name="Scott M.A."/>
            <person name="Spackman E."/>
            <person name="Goraichik I."/>
            <person name="Dimitrov K.M."/>
            <person name="Suarez D.L."/>
            <person name="Swayne D.E."/>
        </authorList>
    </citation>
    <scope>NUCLEOTIDE SEQUENCE [LARGE SCALE GENOMIC DNA]</scope>
    <source>
        <strain evidence="1 2">ATCC 51113</strain>
    </source>
</reference>
<proteinExistence type="predicted"/>
<gene>
    <name evidence="1" type="ORF">BZK42_01900</name>
</gene>
<evidence type="ECO:0000313" key="1">
    <source>
        <dbReference type="EMBL" id="OQM43658.1"/>
    </source>
</evidence>
<organism evidence="1 2">
    <name type="scientific">Citrobacter braakii</name>
    <dbReference type="NCBI Taxonomy" id="57706"/>
    <lineage>
        <taxon>Bacteria</taxon>
        <taxon>Pseudomonadati</taxon>
        <taxon>Pseudomonadota</taxon>
        <taxon>Gammaproteobacteria</taxon>
        <taxon>Enterobacterales</taxon>
        <taxon>Enterobacteriaceae</taxon>
        <taxon>Citrobacter</taxon>
        <taxon>Citrobacter freundii complex</taxon>
    </lineage>
</organism>
<protein>
    <submittedName>
        <fullName evidence="1">Transcriptional regulator</fullName>
    </submittedName>
</protein>
<dbReference type="KEGG" id="cbra:A6J81_01935"/>
<name>A0A1V8P4M3_CITBR</name>
<dbReference type="RefSeq" id="WP_080625018.1">
    <property type="nucleotide sequence ID" value="NZ_CP077405.1"/>
</dbReference>
<dbReference type="EMBL" id="NAEW01000001">
    <property type="protein sequence ID" value="OQM43658.1"/>
    <property type="molecule type" value="Genomic_DNA"/>
</dbReference>
<dbReference type="SUPFAM" id="SSF47413">
    <property type="entry name" value="lambda repressor-like DNA-binding domains"/>
    <property type="match status" value="1"/>
</dbReference>
<dbReference type="Gene3D" id="1.10.260.40">
    <property type="entry name" value="lambda repressor-like DNA-binding domains"/>
    <property type="match status" value="1"/>
</dbReference>
<comment type="caution">
    <text evidence="1">The sequence shown here is derived from an EMBL/GenBank/DDBJ whole genome shotgun (WGS) entry which is preliminary data.</text>
</comment>
<evidence type="ECO:0000313" key="2">
    <source>
        <dbReference type="Proteomes" id="UP000192573"/>
    </source>
</evidence>
<dbReference type="Proteomes" id="UP000192573">
    <property type="component" value="Unassembled WGS sequence"/>
</dbReference>
<dbReference type="InterPro" id="IPR010982">
    <property type="entry name" value="Lambda_DNA-bd_dom_sf"/>
</dbReference>
<sequence>MYKIDAVKFFGTNTQVAHAAGVDRSAVSQWKELVPERCAQRLADASNGALHYDKDVYDRYRQAKRLGKQNTCTTKKESD</sequence>